<organism evidence="3 4">
    <name type="scientific">Pseudobythopirellula maris</name>
    <dbReference type="NCBI Taxonomy" id="2527991"/>
    <lineage>
        <taxon>Bacteria</taxon>
        <taxon>Pseudomonadati</taxon>
        <taxon>Planctomycetota</taxon>
        <taxon>Planctomycetia</taxon>
        <taxon>Pirellulales</taxon>
        <taxon>Lacipirellulaceae</taxon>
        <taxon>Pseudobythopirellula</taxon>
    </lineage>
</organism>
<evidence type="ECO:0000313" key="4">
    <source>
        <dbReference type="Proteomes" id="UP000315440"/>
    </source>
</evidence>
<keyword evidence="2" id="KW-0732">Signal</keyword>
<feature type="chain" id="PRO_5022870751" evidence="2">
    <location>
        <begin position="23"/>
        <end position="218"/>
    </location>
</feature>
<feature type="compositionally biased region" description="Basic and acidic residues" evidence="1">
    <location>
        <begin position="152"/>
        <end position="218"/>
    </location>
</feature>
<proteinExistence type="predicted"/>
<evidence type="ECO:0000256" key="2">
    <source>
        <dbReference type="SAM" id="SignalP"/>
    </source>
</evidence>
<accession>A0A5C5ZHH8</accession>
<dbReference type="PROSITE" id="PS51257">
    <property type="entry name" value="PROKAR_LIPOPROTEIN"/>
    <property type="match status" value="1"/>
</dbReference>
<gene>
    <name evidence="3" type="ORF">Mal64_33960</name>
</gene>
<keyword evidence="4" id="KW-1185">Reference proteome</keyword>
<comment type="caution">
    <text evidence="3">The sequence shown here is derived from an EMBL/GenBank/DDBJ whole genome shotgun (WGS) entry which is preliminary data.</text>
</comment>
<protein>
    <submittedName>
        <fullName evidence="3">Uncharacterized protein</fullName>
    </submittedName>
</protein>
<dbReference type="AlphaFoldDB" id="A0A5C5ZHH8"/>
<dbReference type="EMBL" id="SJPQ01000004">
    <property type="protein sequence ID" value="TWT86570.1"/>
    <property type="molecule type" value="Genomic_DNA"/>
</dbReference>
<sequence length="218" mass="23436" precursor="true">MQRTLSIFMLVLLLAAAGCTPAPNTKPLGRAFQLVTMAADEAHEAFAAGDPERAHDTLHDVGEVIKSLPLVASQAKLSADAQKQIVTIQDELYDAFGEYDGVLHAGTEEAAAELDHEAVDAKIRASLEKLKEMLPAEALAVAAPAENASGAHQHEEEAAHDHAEEADHDEAAHDHAEEADHDEAAHDHAEEADHDEAAHDHADEPEHDEEHKDEHAAE</sequence>
<name>A0A5C5ZHH8_9BACT</name>
<evidence type="ECO:0000256" key="1">
    <source>
        <dbReference type="SAM" id="MobiDB-lite"/>
    </source>
</evidence>
<reference evidence="3 4" key="1">
    <citation type="submission" date="2019-02" db="EMBL/GenBank/DDBJ databases">
        <title>Deep-cultivation of Planctomycetes and their phenomic and genomic characterization uncovers novel biology.</title>
        <authorList>
            <person name="Wiegand S."/>
            <person name="Jogler M."/>
            <person name="Boedeker C."/>
            <person name="Pinto D."/>
            <person name="Vollmers J."/>
            <person name="Rivas-Marin E."/>
            <person name="Kohn T."/>
            <person name="Peeters S.H."/>
            <person name="Heuer A."/>
            <person name="Rast P."/>
            <person name="Oberbeckmann S."/>
            <person name="Bunk B."/>
            <person name="Jeske O."/>
            <person name="Meyerdierks A."/>
            <person name="Storesund J.E."/>
            <person name="Kallscheuer N."/>
            <person name="Luecker S."/>
            <person name="Lage O.M."/>
            <person name="Pohl T."/>
            <person name="Merkel B.J."/>
            <person name="Hornburger P."/>
            <person name="Mueller R.-W."/>
            <person name="Bruemmer F."/>
            <person name="Labrenz M."/>
            <person name="Spormann A.M."/>
            <person name="Op Den Camp H."/>
            <person name="Overmann J."/>
            <person name="Amann R."/>
            <person name="Jetten M.S.M."/>
            <person name="Mascher T."/>
            <person name="Medema M.H."/>
            <person name="Devos D.P."/>
            <person name="Kaster A.-K."/>
            <person name="Ovreas L."/>
            <person name="Rohde M."/>
            <person name="Galperin M.Y."/>
            <person name="Jogler C."/>
        </authorList>
    </citation>
    <scope>NUCLEOTIDE SEQUENCE [LARGE SCALE GENOMIC DNA]</scope>
    <source>
        <strain evidence="3 4">Mal64</strain>
    </source>
</reference>
<dbReference type="RefSeq" id="WP_197525839.1">
    <property type="nucleotide sequence ID" value="NZ_SJPQ01000004.1"/>
</dbReference>
<feature type="signal peptide" evidence="2">
    <location>
        <begin position="1"/>
        <end position="22"/>
    </location>
</feature>
<dbReference type="Proteomes" id="UP000315440">
    <property type="component" value="Unassembled WGS sequence"/>
</dbReference>
<evidence type="ECO:0000313" key="3">
    <source>
        <dbReference type="EMBL" id="TWT86570.1"/>
    </source>
</evidence>
<feature type="region of interest" description="Disordered" evidence="1">
    <location>
        <begin position="146"/>
        <end position="218"/>
    </location>
</feature>